<evidence type="ECO:0000256" key="5">
    <source>
        <dbReference type="SAM" id="MobiDB-lite"/>
    </source>
</evidence>
<evidence type="ECO:0000256" key="2">
    <source>
        <dbReference type="ARBA" id="ARBA00023125"/>
    </source>
</evidence>
<feature type="compositionally biased region" description="Basic and acidic residues" evidence="5">
    <location>
        <begin position="515"/>
        <end position="532"/>
    </location>
</feature>
<dbReference type="InterPro" id="IPR036388">
    <property type="entry name" value="WH-like_DNA-bd_sf"/>
</dbReference>
<dbReference type="GO" id="GO:0005634">
    <property type="term" value="C:nucleus"/>
    <property type="evidence" value="ECO:0007669"/>
    <property type="project" value="UniProtKB-SubCell"/>
</dbReference>
<sequence>MDDFAESIFAVGSNTRFPSRLMEILDVESKDGDIVAWLPHGRGFTIQDKKRFESDVLPKYFKEAKYTSFTRRLNRWSFIIQRHGHKKSSYFHPQFIRNDIELCNQMKALPQQTKKSPCRSSTSADQDTEEKELPIPMVIEQEEAAAAPSTGNGKSGSNLPFPPPPPFSHSATIPGMANMYHGMQGMQGGMQGSFQGLTQADMHALNTHLFRTNLPHPPQQPFFASEHDSKTNEIPPMVGENNNMNKGDKDVNETAAEGADPSTAYSLLKENFEAKTASSANQPIAIAPKGTTTNAKSMQTLSSPHSKIATRNRYELLLQNFICHQTELTTELEKSRYGMQELLLQAQREGIELSGPFGGGRMPGTYNNLLAGQFFGQKYSQPHSSTMFPSMQYMGGSHGAMGYQYPTQNPNTMTPQYSSFQQGSGMYGMQTQIPTQTQSQYEAAPANMNSMASNPTMNGNESRRSSHSKESNRMDRSGTWNELKEEIQLASIRSDNIPSPEPMGGDIKDTFNTSHIHENSNFKEVNVAEEKNGSAIKGKSK</sequence>
<name>A0A7S3Q193_9STRA</name>
<dbReference type="Pfam" id="PF00447">
    <property type="entry name" value="HSF_DNA-bind"/>
    <property type="match status" value="1"/>
</dbReference>
<dbReference type="SMART" id="SM00415">
    <property type="entry name" value="HSF"/>
    <property type="match status" value="1"/>
</dbReference>
<feature type="compositionally biased region" description="Polar residues" evidence="5">
    <location>
        <begin position="110"/>
        <end position="125"/>
    </location>
</feature>
<accession>A0A7S3Q193</accession>
<evidence type="ECO:0000256" key="3">
    <source>
        <dbReference type="ARBA" id="ARBA00023242"/>
    </source>
</evidence>
<dbReference type="Gene3D" id="1.10.10.10">
    <property type="entry name" value="Winged helix-like DNA-binding domain superfamily/Winged helix DNA-binding domain"/>
    <property type="match status" value="1"/>
</dbReference>
<evidence type="ECO:0000256" key="1">
    <source>
        <dbReference type="ARBA" id="ARBA00004123"/>
    </source>
</evidence>
<dbReference type="PANTHER" id="PTHR10015">
    <property type="entry name" value="HEAT SHOCK TRANSCRIPTION FACTOR"/>
    <property type="match status" value="1"/>
</dbReference>
<dbReference type="PANTHER" id="PTHR10015:SF206">
    <property type="entry name" value="HSF-TYPE DNA-BINDING DOMAIN-CONTAINING PROTEIN"/>
    <property type="match status" value="1"/>
</dbReference>
<keyword evidence="3" id="KW-0539">Nucleus</keyword>
<feature type="compositionally biased region" description="Polar residues" evidence="5">
    <location>
        <begin position="149"/>
        <end position="158"/>
    </location>
</feature>
<proteinExistence type="inferred from homology"/>
<reference evidence="7" key="1">
    <citation type="submission" date="2021-01" db="EMBL/GenBank/DDBJ databases">
        <authorList>
            <person name="Corre E."/>
            <person name="Pelletier E."/>
            <person name="Niang G."/>
            <person name="Scheremetjew M."/>
            <person name="Finn R."/>
            <person name="Kale V."/>
            <person name="Holt S."/>
            <person name="Cochrane G."/>
            <person name="Meng A."/>
            <person name="Brown T."/>
            <person name="Cohen L."/>
        </authorList>
    </citation>
    <scope>NUCLEOTIDE SEQUENCE</scope>
    <source>
        <strain evidence="7">MM31A-1</strain>
    </source>
</reference>
<feature type="region of interest" description="Disordered" evidence="5">
    <location>
        <begin position="109"/>
        <end position="173"/>
    </location>
</feature>
<dbReference type="FunFam" id="1.10.10.10:FF:000479">
    <property type="entry name" value="Predicted protein"/>
    <property type="match status" value="1"/>
</dbReference>
<gene>
    <name evidence="7" type="ORF">CDEB00056_LOCUS7179</name>
</gene>
<dbReference type="SUPFAM" id="SSF46785">
    <property type="entry name" value="Winged helix' DNA-binding domain"/>
    <property type="match status" value="1"/>
</dbReference>
<evidence type="ECO:0000313" key="7">
    <source>
        <dbReference type="EMBL" id="CAE0462338.1"/>
    </source>
</evidence>
<dbReference type="InterPro" id="IPR000232">
    <property type="entry name" value="HSF_DNA-bd"/>
</dbReference>
<dbReference type="EMBL" id="HBIO01009342">
    <property type="protein sequence ID" value="CAE0462338.1"/>
    <property type="molecule type" value="Transcribed_RNA"/>
</dbReference>
<dbReference type="AlphaFoldDB" id="A0A7S3Q193"/>
<dbReference type="InterPro" id="IPR036390">
    <property type="entry name" value="WH_DNA-bd_sf"/>
</dbReference>
<feature type="domain" description="HSF-type DNA-binding" evidence="6">
    <location>
        <begin position="13"/>
        <end position="109"/>
    </location>
</feature>
<protein>
    <recommendedName>
        <fullName evidence="6">HSF-type DNA-binding domain-containing protein</fullName>
    </recommendedName>
</protein>
<evidence type="ECO:0000259" key="6">
    <source>
        <dbReference type="SMART" id="SM00415"/>
    </source>
</evidence>
<evidence type="ECO:0000256" key="4">
    <source>
        <dbReference type="RuleBase" id="RU004020"/>
    </source>
</evidence>
<comment type="similarity">
    <text evidence="4">Belongs to the HSF family.</text>
</comment>
<organism evidence="7">
    <name type="scientific">Chaetoceros debilis</name>
    <dbReference type="NCBI Taxonomy" id="122233"/>
    <lineage>
        <taxon>Eukaryota</taxon>
        <taxon>Sar</taxon>
        <taxon>Stramenopiles</taxon>
        <taxon>Ochrophyta</taxon>
        <taxon>Bacillariophyta</taxon>
        <taxon>Coscinodiscophyceae</taxon>
        <taxon>Chaetocerotophycidae</taxon>
        <taxon>Chaetocerotales</taxon>
        <taxon>Chaetocerotaceae</taxon>
        <taxon>Chaetoceros</taxon>
    </lineage>
</organism>
<dbReference type="GO" id="GO:0043565">
    <property type="term" value="F:sequence-specific DNA binding"/>
    <property type="evidence" value="ECO:0007669"/>
    <property type="project" value="InterPro"/>
</dbReference>
<comment type="subcellular location">
    <subcellularLocation>
        <location evidence="1">Nucleus</location>
    </subcellularLocation>
</comment>
<keyword evidence="2" id="KW-0238">DNA-binding</keyword>
<dbReference type="GO" id="GO:0003700">
    <property type="term" value="F:DNA-binding transcription factor activity"/>
    <property type="evidence" value="ECO:0007669"/>
    <property type="project" value="InterPro"/>
</dbReference>
<feature type="region of interest" description="Disordered" evidence="5">
    <location>
        <begin position="448"/>
        <end position="541"/>
    </location>
</feature>
<feature type="compositionally biased region" description="Basic and acidic residues" evidence="5">
    <location>
        <begin position="461"/>
        <end position="487"/>
    </location>
</feature>